<feature type="signal peptide" evidence="1">
    <location>
        <begin position="1"/>
        <end position="24"/>
    </location>
</feature>
<dbReference type="AlphaFoldDB" id="A0A1J7G5J0"/>
<evidence type="ECO:0000313" key="3">
    <source>
        <dbReference type="Proteomes" id="UP000188354"/>
    </source>
</evidence>
<name>A0A1J7G5J0_LUPAN</name>
<gene>
    <name evidence="2" type="ORF">TanjilG_20221</name>
</gene>
<evidence type="ECO:0000256" key="1">
    <source>
        <dbReference type="SAM" id="SignalP"/>
    </source>
</evidence>
<reference evidence="2 3" key="1">
    <citation type="journal article" date="2017" name="Plant Biotechnol. J.">
        <title>A comprehensive draft genome sequence for lupin (Lupinus angustifolius), an emerging health food: insights into plant-microbe interactions and legume evolution.</title>
        <authorList>
            <person name="Hane J.K."/>
            <person name="Ming Y."/>
            <person name="Kamphuis L.G."/>
            <person name="Nelson M.N."/>
            <person name="Garg G."/>
            <person name="Atkins C.A."/>
            <person name="Bayer P.E."/>
            <person name="Bravo A."/>
            <person name="Bringans S."/>
            <person name="Cannon S."/>
            <person name="Edwards D."/>
            <person name="Foley R."/>
            <person name="Gao L.L."/>
            <person name="Harrison M.J."/>
            <person name="Huang W."/>
            <person name="Hurgobin B."/>
            <person name="Li S."/>
            <person name="Liu C.W."/>
            <person name="McGrath A."/>
            <person name="Morahan G."/>
            <person name="Murray J."/>
            <person name="Weller J."/>
            <person name="Jian J."/>
            <person name="Singh K.B."/>
        </authorList>
    </citation>
    <scope>NUCLEOTIDE SEQUENCE [LARGE SCALE GENOMIC DNA]</scope>
    <source>
        <strain evidence="3">cv. Tanjil</strain>
        <tissue evidence="2">Whole plant</tissue>
    </source>
</reference>
<evidence type="ECO:0008006" key="4">
    <source>
        <dbReference type="Google" id="ProtNLM"/>
    </source>
</evidence>
<dbReference type="PANTHER" id="PTHR35630:SF1">
    <property type="entry name" value="LEGUMINOSIN GROUP486 SECRETED PEPTIDE"/>
    <property type="match status" value="1"/>
</dbReference>
<keyword evidence="1" id="KW-0732">Signal</keyword>
<protein>
    <recommendedName>
        <fullName evidence="4">S-protein homolog</fullName>
    </recommendedName>
</protein>
<proteinExistence type="predicted"/>
<accession>A0A1J7G5J0</accession>
<sequence length="126" mass="15054">MAFRNCFTFSLVFLSYFLIMSTLAKSNVVLDIENNLPNDKPGLFKFRCGGDDWFNLRFGDHYIRTAPADPDYECNAIWGRWFTIWKAYDTNEFKGHDKVYWLVKEDGFYRSWEGSNWTHDGNWYTE</sequence>
<evidence type="ECO:0000313" key="2">
    <source>
        <dbReference type="EMBL" id="OIV95771.1"/>
    </source>
</evidence>
<feature type="chain" id="PRO_5009644719" description="S-protein homolog" evidence="1">
    <location>
        <begin position="25"/>
        <end position="126"/>
    </location>
</feature>
<keyword evidence="3" id="KW-1185">Reference proteome</keyword>
<dbReference type="Gramene" id="OIV95771">
    <property type="protein sequence ID" value="OIV95771"/>
    <property type="gene ID" value="TanjilG_20221"/>
</dbReference>
<dbReference type="EMBL" id="CM007376">
    <property type="protein sequence ID" value="OIV95771.1"/>
    <property type="molecule type" value="Genomic_DNA"/>
</dbReference>
<organism evidence="2 3">
    <name type="scientific">Lupinus angustifolius</name>
    <name type="common">Narrow-leaved blue lupine</name>
    <dbReference type="NCBI Taxonomy" id="3871"/>
    <lineage>
        <taxon>Eukaryota</taxon>
        <taxon>Viridiplantae</taxon>
        <taxon>Streptophyta</taxon>
        <taxon>Embryophyta</taxon>
        <taxon>Tracheophyta</taxon>
        <taxon>Spermatophyta</taxon>
        <taxon>Magnoliopsida</taxon>
        <taxon>eudicotyledons</taxon>
        <taxon>Gunneridae</taxon>
        <taxon>Pentapetalae</taxon>
        <taxon>rosids</taxon>
        <taxon>fabids</taxon>
        <taxon>Fabales</taxon>
        <taxon>Fabaceae</taxon>
        <taxon>Papilionoideae</taxon>
        <taxon>50 kb inversion clade</taxon>
        <taxon>genistoids sensu lato</taxon>
        <taxon>core genistoids</taxon>
        <taxon>Genisteae</taxon>
        <taxon>Lupinus</taxon>
    </lineage>
</organism>
<dbReference type="Proteomes" id="UP000188354">
    <property type="component" value="Chromosome LG16"/>
</dbReference>
<dbReference type="PANTHER" id="PTHR35630">
    <property type="entry name" value="LEGUMINOSIN GROUP486 SECRETED PEPTIDE"/>
    <property type="match status" value="1"/>
</dbReference>
<dbReference type="OMA" id="FFASWHA"/>